<accession>A0A9Q9B221</accession>
<evidence type="ECO:0000256" key="1">
    <source>
        <dbReference type="SAM" id="SignalP"/>
    </source>
</evidence>
<organism evidence="2 3">
    <name type="scientific">Septoria linicola</name>
    <dbReference type="NCBI Taxonomy" id="215465"/>
    <lineage>
        <taxon>Eukaryota</taxon>
        <taxon>Fungi</taxon>
        <taxon>Dikarya</taxon>
        <taxon>Ascomycota</taxon>
        <taxon>Pezizomycotina</taxon>
        <taxon>Dothideomycetes</taxon>
        <taxon>Dothideomycetidae</taxon>
        <taxon>Mycosphaerellales</taxon>
        <taxon>Mycosphaerellaceae</taxon>
        <taxon>Septoria</taxon>
    </lineage>
</organism>
<keyword evidence="3" id="KW-1185">Reference proteome</keyword>
<dbReference type="EMBL" id="CP099425">
    <property type="protein sequence ID" value="USW56143.1"/>
    <property type="molecule type" value="Genomic_DNA"/>
</dbReference>
<protein>
    <submittedName>
        <fullName evidence="2">Uncharacterized protein</fullName>
    </submittedName>
</protein>
<feature type="chain" id="PRO_5040342600" evidence="1">
    <location>
        <begin position="21"/>
        <end position="224"/>
    </location>
</feature>
<dbReference type="GO" id="GO:0005576">
    <property type="term" value="C:extracellular region"/>
    <property type="evidence" value="ECO:0007669"/>
    <property type="project" value="TreeGrafter"/>
</dbReference>
<evidence type="ECO:0000313" key="3">
    <source>
        <dbReference type="Proteomes" id="UP001056384"/>
    </source>
</evidence>
<sequence>MVGTLACLRGIALLATAALGREVAMAENSAEISKEMYESGEVHKSLKAAKLAAWSKVEAAGVFNAAQYPELGYTKCVNNFAEAIKGDRNNTFRCQNMGEYMSYKALDPVLTVTLADLYHFLNHADLGDPSGEGSSSWGWTSDTGREFVAIGQFQGTAFVEIGSDGKMKYLGRLPAYSETYKSFVVIGSEARNHVSEGIQIFDTRKLLALHPASPKQFTQEDLTS</sequence>
<gene>
    <name evidence="2" type="ORF">Slin15195_G094620</name>
</gene>
<dbReference type="AlphaFoldDB" id="A0A9Q9B221"/>
<name>A0A9Q9B221_9PEZI</name>
<feature type="signal peptide" evidence="1">
    <location>
        <begin position="1"/>
        <end position="20"/>
    </location>
</feature>
<dbReference type="PANTHER" id="PTHR38787:SF3">
    <property type="entry name" value="REGULATORY P DOMAIN-CONTAINING PROTEIN"/>
    <property type="match status" value="1"/>
</dbReference>
<reference evidence="2" key="1">
    <citation type="submission" date="2022-06" db="EMBL/GenBank/DDBJ databases">
        <title>Complete genome sequences of two strains of the flax pathogen Septoria linicola.</title>
        <authorList>
            <person name="Lapalu N."/>
            <person name="Simon A."/>
            <person name="Demenou B."/>
            <person name="Paumier D."/>
            <person name="Guillot M.-P."/>
            <person name="Gout L."/>
            <person name="Valade R."/>
        </authorList>
    </citation>
    <scope>NUCLEOTIDE SEQUENCE</scope>
    <source>
        <strain evidence="2">SE15195</strain>
    </source>
</reference>
<keyword evidence="1" id="KW-0732">Signal</keyword>
<proteinExistence type="predicted"/>
<dbReference type="Proteomes" id="UP001056384">
    <property type="component" value="Chromosome 8"/>
</dbReference>
<evidence type="ECO:0000313" key="2">
    <source>
        <dbReference type="EMBL" id="USW56143.1"/>
    </source>
</evidence>
<dbReference type="PANTHER" id="PTHR38787">
    <property type="entry name" value="REGULATORY P DOMAIN-CONTAINING PROTEIN"/>
    <property type="match status" value="1"/>
</dbReference>